<organism evidence="1 2">
    <name type="scientific">Tulasnella calospora MUT 4182</name>
    <dbReference type="NCBI Taxonomy" id="1051891"/>
    <lineage>
        <taxon>Eukaryota</taxon>
        <taxon>Fungi</taxon>
        <taxon>Dikarya</taxon>
        <taxon>Basidiomycota</taxon>
        <taxon>Agaricomycotina</taxon>
        <taxon>Agaricomycetes</taxon>
        <taxon>Cantharellales</taxon>
        <taxon>Tulasnellaceae</taxon>
        <taxon>Tulasnella</taxon>
    </lineage>
</organism>
<dbReference type="Proteomes" id="UP000054248">
    <property type="component" value="Unassembled WGS sequence"/>
</dbReference>
<accession>A0A0C3LXS2</accession>
<protein>
    <submittedName>
        <fullName evidence="1">Uncharacterized protein</fullName>
    </submittedName>
</protein>
<name>A0A0C3LXS2_9AGAM</name>
<dbReference type="AlphaFoldDB" id="A0A0C3LXS2"/>
<proteinExistence type="predicted"/>
<dbReference type="EMBL" id="KN823027">
    <property type="protein sequence ID" value="KIO26277.1"/>
    <property type="molecule type" value="Genomic_DNA"/>
</dbReference>
<sequence>MVHTRHRETRLAKLQKIELPDGIWKAHNFRDPVFEGVEVYRKPGVSSPERAQTNSEMFLLDSPVGEAPSLRSFWDQTPKDRRRRVTRSWMATQNSHLASLY</sequence>
<keyword evidence="2" id="KW-1185">Reference proteome</keyword>
<evidence type="ECO:0000313" key="2">
    <source>
        <dbReference type="Proteomes" id="UP000054248"/>
    </source>
</evidence>
<reference evidence="1 2" key="1">
    <citation type="submission" date="2014-04" db="EMBL/GenBank/DDBJ databases">
        <authorList>
            <consortium name="DOE Joint Genome Institute"/>
            <person name="Kuo A."/>
            <person name="Girlanda M."/>
            <person name="Perotto S."/>
            <person name="Kohler A."/>
            <person name="Nagy L.G."/>
            <person name="Floudas D."/>
            <person name="Copeland A."/>
            <person name="Barry K.W."/>
            <person name="Cichocki N."/>
            <person name="Veneault-Fourrey C."/>
            <person name="LaButti K."/>
            <person name="Lindquist E.A."/>
            <person name="Lipzen A."/>
            <person name="Lundell T."/>
            <person name="Morin E."/>
            <person name="Murat C."/>
            <person name="Sun H."/>
            <person name="Tunlid A."/>
            <person name="Henrissat B."/>
            <person name="Grigoriev I.V."/>
            <person name="Hibbett D.S."/>
            <person name="Martin F."/>
            <person name="Nordberg H.P."/>
            <person name="Cantor M.N."/>
            <person name="Hua S.X."/>
        </authorList>
    </citation>
    <scope>NUCLEOTIDE SEQUENCE [LARGE SCALE GENOMIC DNA]</scope>
    <source>
        <strain evidence="1 2">MUT 4182</strain>
    </source>
</reference>
<reference evidence="2" key="2">
    <citation type="submission" date="2015-01" db="EMBL/GenBank/DDBJ databases">
        <title>Evolutionary Origins and Diversification of the Mycorrhizal Mutualists.</title>
        <authorList>
            <consortium name="DOE Joint Genome Institute"/>
            <consortium name="Mycorrhizal Genomics Consortium"/>
            <person name="Kohler A."/>
            <person name="Kuo A."/>
            <person name="Nagy L.G."/>
            <person name="Floudas D."/>
            <person name="Copeland A."/>
            <person name="Barry K.W."/>
            <person name="Cichocki N."/>
            <person name="Veneault-Fourrey C."/>
            <person name="LaButti K."/>
            <person name="Lindquist E.A."/>
            <person name="Lipzen A."/>
            <person name="Lundell T."/>
            <person name="Morin E."/>
            <person name="Murat C."/>
            <person name="Riley R."/>
            <person name="Ohm R."/>
            <person name="Sun H."/>
            <person name="Tunlid A."/>
            <person name="Henrissat B."/>
            <person name="Grigoriev I.V."/>
            <person name="Hibbett D.S."/>
            <person name="Martin F."/>
        </authorList>
    </citation>
    <scope>NUCLEOTIDE SEQUENCE [LARGE SCALE GENOMIC DNA]</scope>
    <source>
        <strain evidence="2">MUT 4182</strain>
    </source>
</reference>
<evidence type="ECO:0000313" key="1">
    <source>
        <dbReference type="EMBL" id="KIO26277.1"/>
    </source>
</evidence>
<gene>
    <name evidence="1" type="ORF">M407DRAFT_203011</name>
</gene>
<dbReference type="HOGENOM" id="CLU_2293786_0_0_1"/>